<dbReference type="EMBL" id="BGPR01020325">
    <property type="protein sequence ID" value="GBN84342.1"/>
    <property type="molecule type" value="Genomic_DNA"/>
</dbReference>
<feature type="region of interest" description="Disordered" evidence="1">
    <location>
        <begin position="103"/>
        <end position="125"/>
    </location>
</feature>
<dbReference type="Proteomes" id="UP000499080">
    <property type="component" value="Unassembled WGS sequence"/>
</dbReference>
<sequence length="689" mass="76027">MDEGSLSDVGMDDTRKAAIQRITQLDQEMTDCMGLLELLGRKFKGQVPPDCEKHLMNEAAKELNALQGEWHALCLGLNPPVTFDNDDFKKLANRVKDALRQHGYSTDEEMSANSSDAGDHPPSANVKINVNDGRIIINKDEMINDFVRQSANVPNEEYSALDTDLVNDNVGNAVCLNSNGVNSDNVSNILNGTGDNDCIVNTNMTDTDNNVPRHLNDTNCFTYTVPAKDIHARIVNNCVVYNVPNGEIIASDVGDSQVMEVGPASGSANPEDNTLTSGKDNDNFQTQGRKRNRAPSNELISSKKLVTDRSIPLQNSFNVLANLPTDDAPSGNNDKTTPISAPKIQPIMMKRSIDYRDMLKQINEVEGIPCKAKEAGEFLKLFCQTPKDVRSLVNFLDKKGKEYFVIAERAEKPVKVVIKGLPIDTDLDHIKTELTNLKYRVDKVNQLKKYKTREPLKIFQVHLLPTENIKEIYNLKALGYTIISVEPYENKQSHQCFNCQLWNHGSKGCKLNPKCVVCAGDHASKECPNKGKSDVQVKCTNCNGPHTANYRGCPKYPKNIQRNGRVGLNKVQPGRSFAAAAKSHEVNKPTPLSARAPHPQFGENASKQIPPPRAGRTDTRPSPTEVNDPFPFMGQSGLTEVMALAAEANKIFQGIKNVSETVKNMQATTDPWTKLMILAEAIRPNAVIP</sequence>
<feature type="region of interest" description="Disordered" evidence="1">
    <location>
        <begin position="583"/>
        <end position="626"/>
    </location>
</feature>
<evidence type="ECO:0000313" key="3">
    <source>
        <dbReference type="EMBL" id="GBN84342.1"/>
    </source>
</evidence>
<organism evidence="3 4">
    <name type="scientific">Araneus ventricosus</name>
    <name type="common">Orbweaver spider</name>
    <name type="synonym">Epeira ventricosa</name>
    <dbReference type="NCBI Taxonomy" id="182803"/>
    <lineage>
        <taxon>Eukaryota</taxon>
        <taxon>Metazoa</taxon>
        <taxon>Ecdysozoa</taxon>
        <taxon>Arthropoda</taxon>
        <taxon>Chelicerata</taxon>
        <taxon>Arachnida</taxon>
        <taxon>Araneae</taxon>
        <taxon>Araneomorphae</taxon>
        <taxon>Entelegynae</taxon>
        <taxon>Araneoidea</taxon>
        <taxon>Araneidae</taxon>
        <taxon>Araneus</taxon>
    </lineage>
</organism>
<evidence type="ECO:0000256" key="1">
    <source>
        <dbReference type="SAM" id="MobiDB-lite"/>
    </source>
</evidence>
<evidence type="ECO:0000259" key="2">
    <source>
        <dbReference type="Pfam" id="PF07530"/>
    </source>
</evidence>
<dbReference type="InterPro" id="IPR006579">
    <property type="entry name" value="Pre_C2HC_dom"/>
</dbReference>
<proteinExistence type="predicted"/>
<keyword evidence="4" id="KW-1185">Reference proteome</keyword>
<accession>A0A4Y2S814</accession>
<dbReference type="OrthoDB" id="8123891at2759"/>
<comment type="caution">
    <text evidence="3">The sequence shown here is derived from an EMBL/GenBank/DDBJ whole genome shotgun (WGS) entry which is preliminary data.</text>
</comment>
<reference evidence="3 4" key="1">
    <citation type="journal article" date="2019" name="Sci. Rep.">
        <title>Orb-weaving spider Araneus ventricosus genome elucidates the spidroin gene catalogue.</title>
        <authorList>
            <person name="Kono N."/>
            <person name="Nakamura H."/>
            <person name="Ohtoshi R."/>
            <person name="Moran D.A.P."/>
            <person name="Shinohara A."/>
            <person name="Yoshida Y."/>
            <person name="Fujiwara M."/>
            <person name="Mori M."/>
            <person name="Tomita M."/>
            <person name="Arakawa K."/>
        </authorList>
    </citation>
    <scope>NUCLEOTIDE SEQUENCE [LARGE SCALE GENOMIC DNA]</scope>
</reference>
<protein>
    <submittedName>
        <fullName evidence="3">Nucleic-acid-binding protein from transposon X-element</fullName>
    </submittedName>
</protein>
<name>A0A4Y2S814_ARAVE</name>
<feature type="region of interest" description="Disordered" evidence="1">
    <location>
        <begin position="260"/>
        <end position="301"/>
    </location>
</feature>
<evidence type="ECO:0000313" key="4">
    <source>
        <dbReference type="Proteomes" id="UP000499080"/>
    </source>
</evidence>
<feature type="compositionally biased region" description="Polar residues" evidence="1">
    <location>
        <begin position="266"/>
        <end position="287"/>
    </location>
</feature>
<feature type="domain" description="Pre-C2HC" evidence="2">
    <location>
        <begin position="429"/>
        <end position="489"/>
    </location>
</feature>
<dbReference type="Pfam" id="PF07530">
    <property type="entry name" value="PRE_C2HC"/>
    <property type="match status" value="1"/>
</dbReference>
<gene>
    <name evidence="3" type="primary">ORF1_92</name>
    <name evidence="3" type="ORF">AVEN_7805_1</name>
</gene>
<dbReference type="AlphaFoldDB" id="A0A4Y2S814"/>